<dbReference type="AlphaFoldDB" id="A0AAE2ZMX3"/>
<protein>
    <submittedName>
        <fullName evidence="1">Uncharacterized protein</fullName>
    </submittedName>
</protein>
<evidence type="ECO:0000313" key="1">
    <source>
        <dbReference type="EMBL" id="MBW8639859.1"/>
    </source>
</evidence>
<proteinExistence type="predicted"/>
<reference evidence="1" key="1">
    <citation type="submission" date="2021-08" db="EMBL/GenBank/DDBJ databases">
        <title>Hoeflea bacterium WL0058 sp. nov., isolated from the sediment.</title>
        <authorList>
            <person name="Wang L."/>
            <person name="Zhang D."/>
        </authorList>
    </citation>
    <scope>NUCLEOTIDE SEQUENCE</scope>
    <source>
        <strain evidence="1">WL0058</strain>
    </source>
</reference>
<comment type="caution">
    <text evidence="1">The sequence shown here is derived from an EMBL/GenBank/DDBJ whole genome shotgun (WGS) entry which is preliminary data.</text>
</comment>
<sequence length="124" mass="13912">MHSHVHGTPDRERMDELQALAASFIDAFRKADDKSSYLRLSGIPFTRKGSDGLTLNLVDASIVSNWQIGTASPAFASRELVYMPFPGEMISERENMTFTYVSLTERDDVDLVTLLKARFHSEKG</sequence>
<dbReference type="Proteomes" id="UP001196509">
    <property type="component" value="Unassembled WGS sequence"/>
</dbReference>
<evidence type="ECO:0000313" key="2">
    <source>
        <dbReference type="Proteomes" id="UP001196509"/>
    </source>
</evidence>
<organism evidence="1 2">
    <name type="scientific">Flavimaribacter sediminis</name>
    <dbReference type="NCBI Taxonomy" id="2865987"/>
    <lineage>
        <taxon>Bacteria</taxon>
        <taxon>Pseudomonadati</taxon>
        <taxon>Pseudomonadota</taxon>
        <taxon>Alphaproteobacteria</taxon>
        <taxon>Hyphomicrobiales</taxon>
        <taxon>Rhizobiaceae</taxon>
        <taxon>Flavimaribacter</taxon>
    </lineage>
</organism>
<dbReference type="EMBL" id="JAICBX010000004">
    <property type="protein sequence ID" value="MBW8639859.1"/>
    <property type="molecule type" value="Genomic_DNA"/>
</dbReference>
<gene>
    <name evidence="1" type="ORF">K1W69_21875</name>
</gene>
<keyword evidence="2" id="KW-1185">Reference proteome</keyword>
<name>A0AAE2ZMX3_9HYPH</name>
<accession>A0AAE2ZMX3</accession>